<dbReference type="GO" id="GO:0022904">
    <property type="term" value="P:respiratory electron transport chain"/>
    <property type="evidence" value="ECO:0007669"/>
    <property type="project" value="InterPro"/>
</dbReference>
<keyword evidence="3" id="KW-0813">Transport</keyword>
<evidence type="ECO:0000256" key="6">
    <source>
        <dbReference type="ARBA" id="ARBA00022692"/>
    </source>
</evidence>
<organism evidence="15 16">
    <name type="scientific">Pelistega ratti</name>
    <dbReference type="NCBI Taxonomy" id="2652177"/>
    <lineage>
        <taxon>Bacteria</taxon>
        <taxon>Pseudomonadati</taxon>
        <taxon>Pseudomonadota</taxon>
        <taxon>Betaproteobacteria</taxon>
        <taxon>Burkholderiales</taxon>
        <taxon>Alcaligenaceae</taxon>
        <taxon>Pelistega</taxon>
    </lineage>
</organism>
<gene>
    <name evidence="15" type="ORF">F9B74_02450</name>
</gene>
<dbReference type="Pfam" id="PF01292">
    <property type="entry name" value="Ni_hydr_CYTB"/>
    <property type="match status" value="1"/>
</dbReference>
<evidence type="ECO:0000256" key="2">
    <source>
        <dbReference type="ARBA" id="ARBA00004651"/>
    </source>
</evidence>
<evidence type="ECO:0000256" key="1">
    <source>
        <dbReference type="ARBA" id="ARBA00001970"/>
    </source>
</evidence>
<evidence type="ECO:0000259" key="14">
    <source>
        <dbReference type="Pfam" id="PF01292"/>
    </source>
</evidence>
<dbReference type="PANTHER" id="PTHR30529">
    <property type="entry name" value="CYTOCHROME B561"/>
    <property type="match status" value="1"/>
</dbReference>
<evidence type="ECO:0000256" key="7">
    <source>
        <dbReference type="ARBA" id="ARBA00022723"/>
    </source>
</evidence>
<comment type="cofactor">
    <cofactor evidence="1">
        <name>heme b</name>
        <dbReference type="ChEBI" id="CHEBI:60344"/>
    </cofactor>
</comment>
<dbReference type="AlphaFoldDB" id="A0A6L9Y5S8"/>
<feature type="domain" description="Cytochrome b561 bacterial/Ni-hydrogenase" evidence="14">
    <location>
        <begin position="2"/>
        <end position="167"/>
    </location>
</feature>
<evidence type="ECO:0000256" key="13">
    <source>
        <dbReference type="SAM" id="Phobius"/>
    </source>
</evidence>
<keyword evidence="11 13" id="KW-0472">Membrane</keyword>
<feature type="transmembrane region" description="Helical" evidence="13">
    <location>
        <begin position="6"/>
        <end position="23"/>
    </location>
</feature>
<proteinExistence type="inferred from homology"/>
<dbReference type="InterPro" id="IPR052168">
    <property type="entry name" value="Cytochrome_b561_oxidase"/>
</dbReference>
<feature type="transmembrane region" description="Helical" evidence="13">
    <location>
        <begin position="133"/>
        <end position="152"/>
    </location>
</feature>
<keyword evidence="10" id="KW-0408">Iron</keyword>
<dbReference type="PANTHER" id="PTHR30529:SF7">
    <property type="entry name" value="CYTOCHROME B561 BACTERIAL_NI-HYDROGENASE DOMAIN-CONTAINING PROTEIN"/>
    <property type="match status" value="1"/>
</dbReference>
<dbReference type="GO" id="GO:0046872">
    <property type="term" value="F:metal ion binding"/>
    <property type="evidence" value="ECO:0007669"/>
    <property type="project" value="UniProtKB-KW"/>
</dbReference>
<protein>
    <submittedName>
        <fullName evidence="15">Cytochrome b</fullName>
    </submittedName>
</protein>
<evidence type="ECO:0000256" key="9">
    <source>
        <dbReference type="ARBA" id="ARBA00022989"/>
    </source>
</evidence>
<evidence type="ECO:0000256" key="10">
    <source>
        <dbReference type="ARBA" id="ARBA00023004"/>
    </source>
</evidence>
<name>A0A6L9Y5S8_9BURK</name>
<comment type="similarity">
    <text evidence="12">Belongs to the cytochrome b561 family.</text>
</comment>
<feature type="transmembrane region" description="Helical" evidence="13">
    <location>
        <begin position="97"/>
        <end position="113"/>
    </location>
</feature>
<keyword evidence="6 13" id="KW-0812">Transmembrane</keyword>
<feature type="transmembrane region" description="Helical" evidence="13">
    <location>
        <begin position="35"/>
        <end position="53"/>
    </location>
</feature>
<accession>A0A6L9Y5S8</accession>
<evidence type="ECO:0000256" key="12">
    <source>
        <dbReference type="ARBA" id="ARBA00037975"/>
    </source>
</evidence>
<keyword evidence="4" id="KW-1003">Cell membrane</keyword>
<dbReference type="EMBL" id="JAAGYR010000003">
    <property type="protein sequence ID" value="NEN75188.1"/>
    <property type="molecule type" value="Genomic_DNA"/>
</dbReference>
<dbReference type="GO" id="GO:0005886">
    <property type="term" value="C:plasma membrane"/>
    <property type="evidence" value="ECO:0007669"/>
    <property type="project" value="UniProtKB-SubCell"/>
</dbReference>
<evidence type="ECO:0000313" key="16">
    <source>
        <dbReference type="Proteomes" id="UP000477651"/>
    </source>
</evidence>
<feature type="transmembrane region" description="Helical" evidence="13">
    <location>
        <begin position="65"/>
        <end position="85"/>
    </location>
</feature>
<dbReference type="GO" id="GO:0020037">
    <property type="term" value="F:heme binding"/>
    <property type="evidence" value="ECO:0007669"/>
    <property type="project" value="TreeGrafter"/>
</dbReference>
<comment type="caution">
    <text evidence="15">The sequence shown here is derived from an EMBL/GenBank/DDBJ whole genome shotgun (WGS) entry which is preliminary data.</text>
</comment>
<keyword evidence="9 13" id="KW-1133">Transmembrane helix</keyword>
<evidence type="ECO:0000256" key="3">
    <source>
        <dbReference type="ARBA" id="ARBA00022448"/>
    </source>
</evidence>
<evidence type="ECO:0000256" key="8">
    <source>
        <dbReference type="ARBA" id="ARBA00022982"/>
    </source>
</evidence>
<evidence type="ECO:0000256" key="11">
    <source>
        <dbReference type="ARBA" id="ARBA00023136"/>
    </source>
</evidence>
<keyword evidence="8" id="KW-0249">Electron transport</keyword>
<keyword evidence="7" id="KW-0479">Metal-binding</keyword>
<dbReference type="SUPFAM" id="SSF81342">
    <property type="entry name" value="Transmembrane di-heme cytochromes"/>
    <property type="match status" value="1"/>
</dbReference>
<keyword evidence="5" id="KW-0349">Heme</keyword>
<dbReference type="Proteomes" id="UP000477651">
    <property type="component" value="Unassembled WGS sequence"/>
</dbReference>
<evidence type="ECO:0000256" key="5">
    <source>
        <dbReference type="ARBA" id="ARBA00022617"/>
    </source>
</evidence>
<dbReference type="InterPro" id="IPR011577">
    <property type="entry name" value="Cyt_b561_bac/Ni-Hgenase"/>
</dbReference>
<keyword evidence="16" id="KW-1185">Reference proteome</keyword>
<evidence type="ECO:0000313" key="15">
    <source>
        <dbReference type="EMBL" id="NEN75188.1"/>
    </source>
</evidence>
<reference evidence="15 16" key="1">
    <citation type="submission" date="2020-02" db="EMBL/GenBank/DDBJ databases">
        <title>Pelistega sp. NLN82 were isolated from wild rodents of the Hainan Island.</title>
        <authorList>
            <person name="Niu N."/>
            <person name="Zhou J."/>
        </authorList>
    </citation>
    <scope>NUCLEOTIDE SEQUENCE [LARGE SCALE GENOMIC DNA]</scope>
    <source>
        <strain evidence="15 16">NLN82</strain>
    </source>
</reference>
<dbReference type="GO" id="GO:0009055">
    <property type="term" value="F:electron transfer activity"/>
    <property type="evidence" value="ECO:0007669"/>
    <property type="project" value="InterPro"/>
</dbReference>
<dbReference type="InterPro" id="IPR016174">
    <property type="entry name" value="Di-haem_cyt_TM"/>
</dbReference>
<comment type="subcellular location">
    <subcellularLocation>
        <location evidence="2">Cell membrane</location>
        <topology evidence="2">Multi-pass membrane protein</topology>
    </subcellularLocation>
</comment>
<evidence type="ECO:0000256" key="4">
    <source>
        <dbReference type="ARBA" id="ARBA00022475"/>
    </source>
</evidence>
<sequence>MALHWLIAIVMIGMLILGKYIDANQAYHLMPLHKSIGIAIFAFILWRCVLRLQKGFPSALGNPPFIQHLLAKVVHIVLLLGTFLFPLSGMIMSAMGGRGLSLFGIELFAMNIVDGKPTPINPELAGLASNIHGALLPIMIVAIVLHIIGAIYHHRVVKDDTLNRMLGRV</sequence>